<dbReference type="Gene3D" id="3.90.226.10">
    <property type="entry name" value="2-enoyl-CoA Hydratase, Chain A, domain 1"/>
    <property type="match status" value="1"/>
</dbReference>
<dbReference type="SUPFAM" id="SSF52096">
    <property type="entry name" value="ClpP/crotonase"/>
    <property type="match status" value="1"/>
</dbReference>
<accession>A0ABU3BN11</accession>
<keyword evidence="2" id="KW-0576">Peroxisome</keyword>
<name>A0ABU3BN11_9BACT</name>
<dbReference type="EMBL" id="JAVRHT010000004">
    <property type="protein sequence ID" value="MDT0630689.1"/>
    <property type="molecule type" value="Genomic_DNA"/>
</dbReference>
<organism evidence="4 5">
    <name type="scientific">Rubrivirga litoralis</name>
    <dbReference type="NCBI Taxonomy" id="3075598"/>
    <lineage>
        <taxon>Bacteria</taxon>
        <taxon>Pseudomonadati</taxon>
        <taxon>Rhodothermota</taxon>
        <taxon>Rhodothermia</taxon>
        <taxon>Rhodothermales</taxon>
        <taxon>Rubricoccaceae</taxon>
        <taxon>Rubrivirga</taxon>
    </lineage>
</organism>
<comment type="subcellular location">
    <subcellularLocation>
        <location evidence="1">Peroxisome</location>
    </subcellularLocation>
</comment>
<keyword evidence="3" id="KW-0413">Isomerase</keyword>
<dbReference type="PANTHER" id="PTHR43684:SF1">
    <property type="entry name" value="ENOYL-COA DELTA ISOMERASE 2"/>
    <property type="match status" value="1"/>
</dbReference>
<proteinExistence type="predicted"/>
<dbReference type="CDD" id="cd06558">
    <property type="entry name" value="crotonase-like"/>
    <property type="match status" value="1"/>
</dbReference>
<dbReference type="PANTHER" id="PTHR43684">
    <property type="match status" value="1"/>
</dbReference>
<keyword evidence="5" id="KW-1185">Reference proteome</keyword>
<evidence type="ECO:0000256" key="3">
    <source>
        <dbReference type="ARBA" id="ARBA00023235"/>
    </source>
</evidence>
<evidence type="ECO:0000256" key="1">
    <source>
        <dbReference type="ARBA" id="ARBA00004275"/>
    </source>
</evidence>
<comment type="caution">
    <text evidence="4">The sequence shown here is derived from an EMBL/GenBank/DDBJ whole genome shotgun (WGS) entry which is preliminary data.</text>
</comment>
<dbReference type="InterPro" id="IPR051053">
    <property type="entry name" value="ECH/Chromodomain_protein"/>
</dbReference>
<dbReference type="Pfam" id="PF00378">
    <property type="entry name" value="ECH_1"/>
    <property type="match status" value="1"/>
</dbReference>
<dbReference type="Proteomes" id="UP001267426">
    <property type="component" value="Unassembled WGS sequence"/>
</dbReference>
<dbReference type="InterPro" id="IPR001753">
    <property type="entry name" value="Enoyl-CoA_hydra/iso"/>
</dbReference>
<sequence length="260" mass="27083">MSETAPDHVAVEAAGDGVRHLVLDRPAKKNALTRAMYARLADALTEAADDADVRVVVLSGRGGVFTGGNDLGDFMEEPPTGPDSPVFRFLSAAVGFPKPLVAAVAGPAIGIGTTVLLHCDLAYAAADAVFKMPFVDLGLVPEAASSLLLPRLAGPARAAELLLFGESFTAETAREIGLINAVVGGDVVGHAVERAQALAQKPPAALRQTKALLRRASADEVGETIAHEGRLFVERLGSPEAAEAFTAFFEKRAPDFSAFE</sequence>
<gene>
    <name evidence="4" type="ORF">RM540_02925</name>
</gene>
<dbReference type="InterPro" id="IPR029045">
    <property type="entry name" value="ClpP/crotonase-like_dom_sf"/>
</dbReference>
<reference evidence="4 5" key="1">
    <citation type="submission" date="2023-09" db="EMBL/GenBank/DDBJ databases">
        <authorList>
            <person name="Rey-Velasco X."/>
        </authorList>
    </citation>
    <scope>NUCLEOTIDE SEQUENCE [LARGE SCALE GENOMIC DNA]</scope>
    <source>
        <strain evidence="4 5">F394</strain>
    </source>
</reference>
<evidence type="ECO:0000313" key="4">
    <source>
        <dbReference type="EMBL" id="MDT0630689.1"/>
    </source>
</evidence>
<evidence type="ECO:0000313" key="5">
    <source>
        <dbReference type="Proteomes" id="UP001267426"/>
    </source>
</evidence>
<protein>
    <submittedName>
        <fullName evidence="4">Enoyl-CoA hydratase</fullName>
    </submittedName>
</protein>
<evidence type="ECO:0000256" key="2">
    <source>
        <dbReference type="ARBA" id="ARBA00023140"/>
    </source>
</evidence>
<dbReference type="RefSeq" id="WP_311661964.1">
    <property type="nucleotide sequence ID" value="NZ_JAVRHT010000004.1"/>
</dbReference>